<sequence>MFPRPFGHEPFGQAFKRSFGPLQQILTQPFNSYMLLLMAVMTTSTDGCVYNIY</sequence>
<dbReference type="Proteomes" id="UP000053144">
    <property type="component" value="Chromosome 4"/>
</dbReference>
<name>A0A0L9UCW1_PHAAN</name>
<gene>
    <name evidence="1" type="ORF">LR48_Vigan04g096300</name>
</gene>
<organism evidence="1 2">
    <name type="scientific">Phaseolus angularis</name>
    <name type="common">Azuki bean</name>
    <name type="synonym">Vigna angularis</name>
    <dbReference type="NCBI Taxonomy" id="3914"/>
    <lineage>
        <taxon>Eukaryota</taxon>
        <taxon>Viridiplantae</taxon>
        <taxon>Streptophyta</taxon>
        <taxon>Embryophyta</taxon>
        <taxon>Tracheophyta</taxon>
        <taxon>Spermatophyta</taxon>
        <taxon>Magnoliopsida</taxon>
        <taxon>eudicotyledons</taxon>
        <taxon>Gunneridae</taxon>
        <taxon>Pentapetalae</taxon>
        <taxon>rosids</taxon>
        <taxon>fabids</taxon>
        <taxon>Fabales</taxon>
        <taxon>Fabaceae</taxon>
        <taxon>Papilionoideae</taxon>
        <taxon>50 kb inversion clade</taxon>
        <taxon>NPAAA clade</taxon>
        <taxon>indigoferoid/millettioid clade</taxon>
        <taxon>Phaseoleae</taxon>
        <taxon>Vigna</taxon>
    </lineage>
</organism>
<reference evidence="2" key="1">
    <citation type="journal article" date="2015" name="Proc. Natl. Acad. Sci. U.S.A.">
        <title>Genome sequencing of adzuki bean (Vigna angularis) provides insight into high starch and low fat accumulation and domestication.</title>
        <authorList>
            <person name="Yang K."/>
            <person name="Tian Z."/>
            <person name="Chen C."/>
            <person name="Luo L."/>
            <person name="Zhao B."/>
            <person name="Wang Z."/>
            <person name="Yu L."/>
            <person name="Li Y."/>
            <person name="Sun Y."/>
            <person name="Li W."/>
            <person name="Chen Y."/>
            <person name="Li Y."/>
            <person name="Zhang Y."/>
            <person name="Ai D."/>
            <person name="Zhao J."/>
            <person name="Shang C."/>
            <person name="Ma Y."/>
            <person name="Wu B."/>
            <person name="Wang M."/>
            <person name="Gao L."/>
            <person name="Sun D."/>
            <person name="Zhang P."/>
            <person name="Guo F."/>
            <person name="Wang W."/>
            <person name="Li Y."/>
            <person name="Wang J."/>
            <person name="Varshney R.K."/>
            <person name="Wang J."/>
            <person name="Ling H.Q."/>
            <person name="Wan P."/>
        </authorList>
    </citation>
    <scope>NUCLEOTIDE SEQUENCE</scope>
    <source>
        <strain evidence="2">cv. Jingnong 6</strain>
    </source>
</reference>
<protein>
    <submittedName>
        <fullName evidence="1">Uncharacterized protein</fullName>
    </submittedName>
</protein>
<evidence type="ECO:0000313" key="2">
    <source>
        <dbReference type="Proteomes" id="UP000053144"/>
    </source>
</evidence>
<accession>A0A0L9UCW1</accession>
<evidence type="ECO:0000313" key="1">
    <source>
        <dbReference type="EMBL" id="KOM40765.1"/>
    </source>
</evidence>
<dbReference type="Gramene" id="KOM40765">
    <property type="protein sequence ID" value="KOM40765"/>
    <property type="gene ID" value="LR48_Vigan04g096300"/>
</dbReference>
<dbReference type="EMBL" id="CM003374">
    <property type="protein sequence ID" value="KOM40765.1"/>
    <property type="molecule type" value="Genomic_DNA"/>
</dbReference>
<dbReference type="AlphaFoldDB" id="A0A0L9UCW1"/>
<proteinExistence type="predicted"/>